<gene>
    <name evidence="7" type="ORF">GWK10_10710</name>
</gene>
<keyword evidence="4 6" id="KW-1133">Transmembrane helix</keyword>
<evidence type="ECO:0000256" key="3">
    <source>
        <dbReference type="ARBA" id="ARBA00022692"/>
    </source>
</evidence>
<evidence type="ECO:0000256" key="6">
    <source>
        <dbReference type="SAM" id="Phobius"/>
    </source>
</evidence>
<dbReference type="GO" id="GO:0015920">
    <property type="term" value="P:lipopolysaccharide transport"/>
    <property type="evidence" value="ECO:0007669"/>
    <property type="project" value="TreeGrafter"/>
</dbReference>
<name>A0A6M0CNQ6_9FLAO</name>
<sequence length="359" mass="41445">MLTILDRYIIKKYLSTFTVLFIMFIPIAIMVDVSDKVDKFLERKVPFDAIVGYYLDFTVYFANLLFPIFLFISVIWFTSKLANNTEVVAMLSSGISFTRFLRPFMISAGIVAAFGFFMGIILVPDASQGFYEFKYKWLKRKDTSRETVNLYKQISPNDFIYSSSFNLEKKRANRFTLEHFEDNKMTLKISAASITWDDKDSTYKLRNYVKRKIGPGDDVFERKREHDTLFKFDLEDLTPNNYTAETLSYTALNKFIEQETMRGSSNINRYLMVKYKKWSLPFSAFVLTIIAVAVSSIKRRGGMGVNLAFGIIIAFTFIFLDKILGVLAQKSGMEPILAVWLPNIIFGVLAIYLLNNAKR</sequence>
<feature type="transmembrane region" description="Helical" evidence="6">
    <location>
        <begin position="304"/>
        <end position="324"/>
    </location>
</feature>
<reference evidence="7 8" key="1">
    <citation type="submission" date="2020-01" db="EMBL/GenBank/DDBJ databases">
        <title>Spongiivirga citrea KCTC 32990T.</title>
        <authorList>
            <person name="Wang G."/>
        </authorList>
    </citation>
    <scope>NUCLEOTIDE SEQUENCE [LARGE SCALE GENOMIC DNA]</scope>
    <source>
        <strain evidence="7 8">KCTC 32990</strain>
    </source>
</reference>
<dbReference type="Proteomes" id="UP000474296">
    <property type="component" value="Unassembled WGS sequence"/>
</dbReference>
<evidence type="ECO:0000313" key="8">
    <source>
        <dbReference type="Proteomes" id="UP000474296"/>
    </source>
</evidence>
<feature type="transmembrane region" description="Helical" evidence="6">
    <location>
        <begin position="278"/>
        <end position="297"/>
    </location>
</feature>
<dbReference type="Pfam" id="PF03739">
    <property type="entry name" value="LptF_LptG"/>
    <property type="match status" value="1"/>
</dbReference>
<organism evidence="7 8">
    <name type="scientific">Spongiivirga citrea</name>
    <dbReference type="NCBI Taxonomy" id="1481457"/>
    <lineage>
        <taxon>Bacteria</taxon>
        <taxon>Pseudomonadati</taxon>
        <taxon>Bacteroidota</taxon>
        <taxon>Flavobacteriia</taxon>
        <taxon>Flavobacteriales</taxon>
        <taxon>Flavobacteriaceae</taxon>
        <taxon>Spongiivirga</taxon>
    </lineage>
</organism>
<keyword evidence="8" id="KW-1185">Reference proteome</keyword>
<keyword evidence="3 6" id="KW-0812">Transmembrane</keyword>
<keyword evidence="2" id="KW-1003">Cell membrane</keyword>
<protein>
    <submittedName>
        <fullName evidence="7">LptF/LptG family permease</fullName>
    </submittedName>
</protein>
<feature type="transmembrane region" description="Helical" evidence="6">
    <location>
        <begin position="100"/>
        <end position="123"/>
    </location>
</feature>
<evidence type="ECO:0000256" key="2">
    <source>
        <dbReference type="ARBA" id="ARBA00022475"/>
    </source>
</evidence>
<dbReference type="PANTHER" id="PTHR33529">
    <property type="entry name" value="SLR0882 PROTEIN-RELATED"/>
    <property type="match status" value="1"/>
</dbReference>
<feature type="transmembrane region" description="Helical" evidence="6">
    <location>
        <begin position="12"/>
        <end position="31"/>
    </location>
</feature>
<keyword evidence="5 6" id="KW-0472">Membrane</keyword>
<dbReference type="InterPro" id="IPR005495">
    <property type="entry name" value="LptG/LptF_permease"/>
</dbReference>
<dbReference type="GO" id="GO:0043190">
    <property type="term" value="C:ATP-binding cassette (ABC) transporter complex"/>
    <property type="evidence" value="ECO:0007669"/>
    <property type="project" value="TreeGrafter"/>
</dbReference>
<comment type="subcellular location">
    <subcellularLocation>
        <location evidence="1">Cell membrane</location>
        <topology evidence="1">Multi-pass membrane protein</topology>
    </subcellularLocation>
</comment>
<feature type="transmembrane region" description="Helical" evidence="6">
    <location>
        <begin position="51"/>
        <end position="79"/>
    </location>
</feature>
<evidence type="ECO:0000313" key="7">
    <source>
        <dbReference type="EMBL" id="NER17684.1"/>
    </source>
</evidence>
<dbReference type="EMBL" id="JAABOQ010000004">
    <property type="protein sequence ID" value="NER17684.1"/>
    <property type="molecule type" value="Genomic_DNA"/>
</dbReference>
<feature type="transmembrane region" description="Helical" evidence="6">
    <location>
        <begin position="336"/>
        <end position="354"/>
    </location>
</feature>
<evidence type="ECO:0000256" key="1">
    <source>
        <dbReference type="ARBA" id="ARBA00004651"/>
    </source>
</evidence>
<comment type="caution">
    <text evidence="7">The sequence shown here is derived from an EMBL/GenBank/DDBJ whole genome shotgun (WGS) entry which is preliminary data.</text>
</comment>
<proteinExistence type="predicted"/>
<accession>A0A6M0CNQ6</accession>
<dbReference type="AlphaFoldDB" id="A0A6M0CNQ6"/>
<dbReference type="RefSeq" id="WP_164032359.1">
    <property type="nucleotide sequence ID" value="NZ_JAABOQ010000004.1"/>
</dbReference>
<dbReference type="PANTHER" id="PTHR33529:SF8">
    <property type="entry name" value="PERMEASE, YJGP_YJGQ FAMILY"/>
    <property type="match status" value="1"/>
</dbReference>
<evidence type="ECO:0000256" key="4">
    <source>
        <dbReference type="ARBA" id="ARBA00022989"/>
    </source>
</evidence>
<evidence type="ECO:0000256" key="5">
    <source>
        <dbReference type="ARBA" id="ARBA00023136"/>
    </source>
</evidence>